<dbReference type="RefSeq" id="WP_254167947.1">
    <property type="nucleotide sequence ID" value="NZ_JAHESF010000029.1"/>
</dbReference>
<sequence>MAFLEKLLGKKKPALKARCPITKEQIENGFGYLLTTAQVIASKKYWDMIMTEPETLSYSVSHFKNQESGTRMRSLIFEKYSSVDKPWMISDSCINLFENIDKKSAKDNAKKWWQTEGAYVPDNTGPALTALEPSLYQTWKDYAVLEAGRTRIELH</sequence>
<reference evidence="1 2" key="1">
    <citation type="submission" date="2021-05" db="EMBL/GenBank/DDBJ databases">
        <title>A Polyphasic approach of four new species of the genus Ohtaekwangia: Ohtaekwangia histidinii sp. nov., Ohtaekwangia cretensis sp. nov., Ohtaekwangia indiensis sp. nov., Ohtaekwangia reichenbachii sp. nov. from diverse environment.</title>
        <authorList>
            <person name="Octaviana S."/>
        </authorList>
    </citation>
    <scope>NUCLEOTIDE SEQUENCE [LARGE SCALE GENOMIC DNA]</scope>
    <source>
        <strain evidence="1 2">PWU4</strain>
    </source>
</reference>
<gene>
    <name evidence="1" type="ORF">KK083_23020</name>
</gene>
<accession>A0AAP2DR29</accession>
<dbReference type="AlphaFoldDB" id="A0AAP2DR29"/>
<keyword evidence="2" id="KW-1185">Reference proteome</keyword>
<evidence type="ECO:0000313" key="1">
    <source>
        <dbReference type="EMBL" id="MBT1699778.1"/>
    </source>
</evidence>
<dbReference type="EMBL" id="JAHESF010000029">
    <property type="protein sequence ID" value="MBT1699778.1"/>
    <property type="molecule type" value="Genomic_DNA"/>
</dbReference>
<name>A0AAP2DR29_9BACT</name>
<dbReference type="Proteomes" id="UP001319200">
    <property type="component" value="Unassembled WGS sequence"/>
</dbReference>
<protein>
    <submittedName>
        <fullName evidence="1">Uncharacterized protein</fullName>
    </submittedName>
</protein>
<evidence type="ECO:0000313" key="2">
    <source>
        <dbReference type="Proteomes" id="UP001319200"/>
    </source>
</evidence>
<comment type="caution">
    <text evidence="1">The sequence shown here is derived from an EMBL/GenBank/DDBJ whole genome shotgun (WGS) entry which is preliminary data.</text>
</comment>
<proteinExistence type="predicted"/>
<organism evidence="1 2">
    <name type="scientific">Chryseosolibacter histidini</name>
    <dbReference type="NCBI Taxonomy" id="2782349"/>
    <lineage>
        <taxon>Bacteria</taxon>
        <taxon>Pseudomonadati</taxon>
        <taxon>Bacteroidota</taxon>
        <taxon>Cytophagia</taxon>
        <taxon>Cytophagales</taxon>
        <taxon>Chryseotaleaceae</taxon>
        <taxon>Chryseosolibacter</taxon>
    </lineage>
</organism>